<keyword evidence="1" id="KW-0812">Transmembrane</keyword>
<reference evidence="2" key="2">
    <citation type="submission" date="2019-01" db="EMBL/GenBank/DDBJ databases">
        <authorList>
            <person name="Thorell K."/>
        </authorList>
    </citation>
    <scope>NUCLEOTIDE SEQUENCE</scope>
    <source>
        <strain evidence="2">PC4597II</strain>
        <strain evidence="3">PC5099IV</strain>
    </source>
</reference>
<keyword evidence="1" id="KW-0472">Membrane</keyword>
<evidence type="ECO:0000313" key="2">
    <source>
        <dbReference type="EMBL" id="TXJ25351.1"/>
    </source>
</evidence>
<proteinExistence type="predicted"/>
<evidence type="ECO:0000313" key="3">
    <source>
        <dbReference type="EMBL" id="TXJ31332.1"/>
    </source>
</evidence>
<dbReference type="InterPro" id="IPR011664">
    <property type="entry name" value="Abi_system_AbiD/AbiF-like"/>
</dbReference>
<feature type="transmembrane region" description="Helical" evidence="1">
    <location>
        <begin position="91"/>
        <end position="106"/>
    </location>
</feature>
<name>A0AB38PZX5_9SPIR</name>
<comment type="caution">
    <text evidence="2">The sequence shown here is derived from an EMBL/GenBank/DDBJ whole genome shotgun (WGS) entry which is preliminary data.</text>
</comment>
<accession>A0AB38PZX5</accession>
<sequence length="108" mass="13276">MLKSRNLIINNYKFAENTLNNVNYYNLSGYLYVFEDKSNYNLRTHNFTDVNFEEVFEFFKIDTKIRHLLLSCIFYIEVYIKILYLKLLLKYIKTHFIIIIYLTIYTKK</sequence>
<keyword evidence="1" id="KW-1133">Transmembrane helix</keyword>
<dbReference type="EMBL" id="SAXZ01000014">
    <property type="protein sequence ID" value="TXJ31332.1"/>
    <property type="molecule type" value="Genomic_DNA"/>
</dbReference>
<keyword evidence="4" id="KW-1185">Reference proteome</keyword>
<dbReference type="Proteomes" id="UP000322659">
    <property type="component" value="Unassembled WGS sequence"/>
</dbReference>
<evidence type="ECO:0000256" key="1">
    <source>
        <dbReference type="SAM" id="Phobius"/>
    </source>
</evidence>
<organism evidence="2 5">
    <name type="scientific">Brachyspira aalborgi</name>
    <dbReference type="NCBI Taxonomy" id="29522"/>
    <lineage>
        <taxon>Bacteria</taxon>
        <taxon>Pseudomonadati</taxon>
        <taxon>Spirochaetota</taxon>
        <taxon>Spirochaetia</taxon>
        <taxon>Brachyspirales</taxon>
        <taxon>Brachyspiraceae</taxon>
        <taxon>Brachyspira</taxon>
    </lineage>
</organism>
<dbReference type="EMBL" id="SAYA01000021">
    <property type="protein sequence ID" value="TXJ25351.1"/>
    <property type="molecule type" value="Genomic_DNA"/>
</dbReference>
<dbReference type="Pfam" id="PF07751">
    <property type="entry name" value="Abi_2"/>
    <property type="match status" value="1"/>
</dbReference>
<evidence type="ECO:0000313" key="4">
    <source>
        <dbReference type="Proteomes" id="UP000322659"/>
    </source>
</evidence>
<gene>
    <name evidence="3" type="ORF">EPJ71_10135</name>
    <name evidence="2" type="ORF">EPJ73_06795</name>
</gene>
<evidence type="ECO:0000313" key="5">
    <source>
        <dbReference type="Proteomes" id="UP000324336"/>
    </source>
</evidence>
<dbReference type="AlphaFoldDB" id="A0AB38PZX5"/>
<protein>
    <submittedName>
        <fullName evidence="2">Abi family protein</fullName>
    </submittedName>
</protein>
<dbReference type="Proteomes" id="UP000324336">
    <property type="component" value="Unassembled WGS sequence"/>
</dbReference>
<reference evidence="4 5" key="1">
    <citation type="journal article" date="1992" name="Lakartidningen">
        <title>[Penicillin V and not amoxicillin is the first choice preparation in acute otitis].</title>
        <authorList>
            <person name="Kamme C."/>
            <person name="Lundgren K."/>
            <person name="Prellner K."/>
        </authorList>
    </citation>
    <scope>NUCLEOTIDE SEQUENCE [LARGE SCALE GENOMIC DNA]</scope>
    <source>
        <strain evidence="2 5">PC4597II</strain>
        <strain evidence="3 4">PC5099IV</strain>
    </source>
</reference>